<evidence type="ECO:0000313" key="3">
    <source>
        <dbReference type="Proteomes" id="UP001174997"/>
    </source>
</evidence>
<keyword evidence="1" id="KW-1133">Transmembrane helix</keyword>
<protein>
    <submittedName>
        <fullName evidence="2">Uncharacterized protein</fullName>
    </submittedName>
</protein>
<evidence type="ECO:0000313" key="2">
    <source>
        <dbReference type="EMBL" id="KAK0671187.1"/>
    </source>
</evidence>
<gene>
    <name evidence="2" type="ORF">QBC41DRAFT_316095</name>
</gene>
<feature type="transmembrane region" description="Helical" evidence="1">
    <location>
        <begin position="65"/>
        <end position="89"/>
    </location>
</feature>
<name>A0AA40DC35_9PEZI</name>
<comment type="caution">
    <text evidence="2">The sequence shown here is derived from an EMBL/GenBank/DDBJ whole genome shotgun (WGS) entry which is preliminary data.</text>
</comment>
<accession>A0AA40DC35</accession>
<feature type="transmembrane region" description="Helical" evidence="1">
    <location>
        <begin position="33"/>
        <end position="53"/>
    </location>
</feature>
<reference evidence="2" key="1">
    <citation type="submission" date="2023-06" db="EMBL/GenBank/DDBJ databases">
        <title>Genome-scale phylogeny and comparative genomics of the fungal order Sordariales.</title>
        <authorList>
            <consortium name="Lawrence Berkeley National Laboratory"/>
            <person name="Hensen N."/>
            <person name="Bonometti L."/>
            <person name="Westerberg I."/>
            <person name="Brannstrom I.O."/>
            <person name="Guillou S."/>
            <person name="Cros-Aarteil S."/>
            <person name="Calhoun S."/>
            <person name="Haridas S."/>
            <person name="Kuo A."/>
            <person name="Mondo S."/>
            <person name="Pangilinan J."/>
            <person name="Riley R."/>
            <person name="Labutti K."/>
            <person name="Andreopoulos B."/>
            <person name="Lipzen A."/>
            <person name="Chen C."/>
            <person name="Yanf M."/>
            <person name="Daum C."/>
            <person name="Ng V."/>
            <person name="Clum A."/>
            <person name="Steindorff A."/>
            <person name="Ohm R."/>
            <person name="Martin F."/>
            <person name="Silar P."/>
            <person name="Natvig D."/>
            <person name="Lalanne C."/>
            <person name="Gautier V."/>
            <person name="Ament-Velasquez S.L."/>
            <person name="Kruys A."/>
            <person name="Hutchinson M.I."/>
            <person name="Powell A.J."/>
            <person name="Barry K."/>
            <person name="Miller A.N."/>
            <person name="Grigoriev I.V."/>
            <person name="Debuchy R."/>
            <person name="Gladieux P."/>
            <person name="Thoren M.H."/>
            <person name="Johannesson H."/>
        </authorList>
    </citation>
    <scope>NUCLEOTIDE SEQUENCE</scope>
    <source>
        <strain evidence="2">CBS 307.81</strain>
    </source>
</reference>
<keyword evidence="3" id="KW-1185">Reference proteome</keyword>
<keyword evidence="1" id="KW-0472">Membrane</keyword>
<dbReference type="Proteomes" id="UP001174997">
    <property type="component" value="Unassembled WGS sequence"/>
</dbReference>
<evidence type="ECO:0000256" key="1">
    <source>
        <dbReference type="SAM" id="Phobius"/>
    </source>
</evidence>
<proteinExistence type="predicted"/>
<organism evidence="2 3">
    <name type="scientific">Cercophora samala</name>
    <dbReference type="NCBI Taxonomy" id="330535"/>
    <lineage>
        <taxon>Eukaryota</taxon>
        <taxon>Fungi</taxon>
        <taxon>Dikarya</taxon>
        <taxon>Ascomycota</taxon>
        <taxon>Pezizomycotina</taxon>
        <taxon>Sordariomycetes</taxon>
        <taxon>Sordariomycetidae</taxon>
        <taxon>Sordariales</taxon>
        <taxon>Lasiosphaeriaceae</taxon>
        <taxon>Cercophora</taxon>
    </lineage>
</organism>
<dbReference type="AlphaFoldDB" id="A0AA40DC35"/>
<keyword evidence="1" id="KW-0812">Transmembrane</keyword>
<sequence length="92" mass="10852">MNVVKKKKKKTCIFLLFFIRKRAKWAFTYIRGVFLSLLSVVFCYCCLMELIVYQRNQWNVASKMVFFFFLAFFLSLSGFSCDTCCSYIANDG</sequence>
<dbReference type="EMBL" id="JAULSY010000023">
    <property type="protein sequence ID" value="KAK0671187.1"/>
    <property type="molecule type" value="Genomic_DNA"/>
</dbReference>